<evidence type="ECO:0000256" key="3">
    <source>
        <dbReference type="ARBA" id="ARBA00023274"/>
    </source>
</evidence>
<keyword evidence="3" id="KW-0687">Ribonucleoprotein</keyword>
<dbReference type="Pfam" id="PF01196">
    <property type="entry name" value="Ribosomal_L17"/>
    <property type="match status" value="1"/>
</dbReference>
<dbReference type="Proteomes" id="UP001652625">
    <property type="component" value="Chromosome 01"/>
</dbReference>
<organism evidence="6 7">
    <name type="scientific">Hydra vulgaris</name>
    <name type="common">Hydra</name>
    <name type="synonym">Hydra attenuata</name>
    <dbReference type="NCBI Taxonomy" id="6087"/>
    <lineage>
        <taxon>Eukaryota</taxon>
        <taxon>Metazoa</taxon>
        <taxon>Cnidaria</taxon>
        <taxon>Hydrozoa</taxon>
        <taxon>Hydroidolina</taxon>
        <taxon>Anthoathecata</taxon>
        <taxon>Aplanulata</taxon>
        <taxon>Hydridae</taxon>
        <taxon>Hydra</taxon>
    </lineage>
</organism>
<evidence type="ECO:0000256" key="1">
    <source>
        <dbReference type="ARBA" id="ARBA00008777"/>
    </source>
</evidence>
<reference evidence="6" key="1">
    <citation type="submission" date="2025-05" db="UniProtKB">
        <authorList>
            <consortium name="RefSeq"/>
        </authorList>
    </citation>
    <scope>NUCLEOTIDE SEQUENCE [LARGE SCALE GENOMIC DNA]</scope>
</reference>
<dbReference type="SUPFAM" id="SSF64263">
    <property type="entry name" value="Prokaryotic ribosomal protein L17"/>
    <property type="match status" value="1"/>
</dbReference>
<dbReference type="RefSeq" id="XP_065645012.1">
    <property type="nucleotide sequence ID" value="XM_065788940.1"/>
</dbReference>
<keyword evidence="6" id="KW-1185">Reference proteome</keyword>
<proteinExistence type="inferred from homology"/>
<evidence type="ECO:0000313" key="6">
    <source>
        <dbReference type="Proteomes" id="UP001652625"/>
    </source>
</evidence>
<reference evidence="7" key="2">
    <citation type="submission" date="2025-08" db="UniProtKB">
        <authorList>
            <consortium name="RefSeq"/>
        </authorList>
    </citation>
    <scope>IDENTIFICATION</scope>
</reference>
<dbReference type="Gene3D" id="3.90.1030.10">
    <property type="entry name" value="Ribosomal protein L17"/>
    <property type="match status" value="1"/>
</dbReference>
<evidence type="ECO:0000256" key="2">
    <source>
        <dbReference type="ARBA" id="ARBA00022980"/>
    </source>
</evidence>
<dbReference type="InterPro" id="IPR036373">
    <property type="entry name" value="Ribosomal_bL17_sf"/>
</dbReference>
<protein>
    <recommendedName>
        <fullName evidence="4">Large ribosomal subunit protein bL17m</fullName>
    </recommendedName>
    <alternativeName>
        <fullName evidence="5">39S ribosomal protein L17, mitochondrial</fullName>
    </alternativeName>
</protein>
<dbReference type="PANTHER" id="PTHR14413:SF16">
    <property type="entry name" value="LARGE RIBOSOMAL SUBUNIT PROTEIN BL17M"/>
    <property type="match status" value="1"/>
</dbReference>
<name>A0ABM4B821_HYDVU</name>
<evidence type="ECO:0000256" key="5">
    <source>
        <dbReference type="ARBA" id="ARBA00035413"/>
    </source>
</evidence>
<gene>
    <name evidence="7" type="primary">LOC100199826</name>
</gene>
<evidence type="ECO:0000256" key="4">
    <source>
        <dbReference type="ARBA" id="ARBA00035290"/>
    </source>
</evidence>
<dbReference type="InterPro" id="IPR000456">
    <property type="entry name" value="Ribosomal_bL17"/>
</dbReference>
<comment type="similarity">
    <text evidence="1">Belongs to the bacterial ribosomal protein bL17 family.</text>
</comment>
<evidence type="ECO:0000313" key="7">
    <source>
        <dbReference type="RefSeq" id="XP_065645012.1"/>
    </source>
</evidence>
<sequence>MSAGTIINKNFAFSKIVLPSLISCRQISITNPLSKKRRNISKWKNSFPSTVYTEVDLEERCFDNILDTKTKNRFHRRNMFKLLLDRLITHERVVVTYVRGKGLARLTELLFDFAKNGNEPAVYSLMHRKELVPRVFKDLLPRFENLESGYTQMYHLQSEAIPQVRRGRLLHHIKGNAVVELVGNDLPPLLPTEEELQKLTFEYMMKKKESIDNIRRGTCL</sequence>
<accession>A0ABM4B821</accession>
<dbReference type="PANTHER" id="PTHR14413">
    <property type="entry name" value="RIBOSOMAL PROTEIN L17"/>
    <property type="match status" value="1"/>
</dbReference>
<keyword evidence="2" id="KW-0689">Ribosomal protein</keyword>
<dbReference type="GeneID" id="100199826"/>